<name>A0A1F7YLI9_9BACT</name>
<organism evidence="2 3">
    <name type="scientific">Candidatus Woesebacteria bacterium RIFCSPHIGHO2_01_FULL_40_22</name>
    <dbReference type="NCBI Taxonomy" id="1802499"/>
    <lineage>
        <taxon>Bacteria</taxon>
        <taxon>Candidatus Woeseibacteriota</taxon>
    </lineage>
</organism>
<evidence type="ECO:0000256" key="1">
    <source>
        <dbReference type="SAM" id="MobiDB-lite"/>
    </source>
</evidence>
<protein>
    <submittedName>
        <fullName evidence="2">Uncharacterized protein</fullName>
    </submittedName>
</protein>
<comment type="caution">
    <text evidence="2">The sequence shown here is derived from an EMBL/GenBank/DDBJ whole genome shotgun (WGS) entry which is preliminary data.</text>
</comment>
<dbReference type="EMBL" id="MGGL01000004">
    <property type="protein sequence ID" value="OGM27385.1"/>
    <property type="molecule type" value="Genomic_DNA"/>
</dbReference>
<evidence type="ECO:0000313" key="2">
    <source>
        <dbReference type="EMBL" id="OGM27385.1"/>
    </source>
</evidence>
<evidence type="ECO:0000313" key="3">
    <source>
        <dbReference type="Proteomes" id="UP000179221"/>
    </source>
</evidence>
<reference evidence="2 3" key="1">
    <citation type="journal article" date="2016" name="Nat. Commun.">
        <title>Thousands of microbial genomes shed light on interconnected biogeochemical processes in an aquifer system.</title>
        <authorList>
            <person name="Anantharaman K."/>
            <person name="Brown C.T."/>
            <person name="Hug L.A."/>
            <person name="Sharon I."/>
            <person name="Castelle C.J."/>
            <person name="Probst A.J."/>
            <person name="Thomas B.C."/>
            <person name="Singh A."/>
            <person name="Wilkins M.J."/>
            <person name="Karaoz U."/>
            <person name="Brodie E.L."/>
            <person name="Williams K.H."/>
            <person name="Hubbard S.S."/>
            <person name="Banfield J.F."/>
        </authorList>
    </citation>
    <scope>NUCLEOTIDE SEQUENCE [LARGE SCALE GENOMIC DNA]</scope>
</reference>
<dbReference type="Proteomes" id="UP000179221">
    <property type="component" value="Unassembled WGS sequence"/>
</dbReference>
<gene>
    <name evidence="2" type="ORF">A2628_01100</name>
</gene>
<sequence>MTNIESLEDGLQKVKESKSNRGATRIAGWLNRTYGNSRENRRLIQITVSKRKQDRETEELLKKLGETEEQMRNKISWGSDPNKNAI</sequence>
<feature type="region of interest" description="Disordered" evidence="1">
    <location>
        <begin position="65"/>
        <end position="86"/>
    </location>
</feature>
<dbReference type="AlphaFoldDB" id="A0A1F7YLI9"/>
<proteinExistence type="predicted"/>
<accession>A0A1F7YLI9</accession>